<feature type="signal peptide" evidence="1">
    <location>
        <begin position="1"/>
        <end position="15"/>
    </location>
</feature>
<sequence>MWVILPAIFTKLVSKAIVNVVLDCGAVPALVKHLQAPSLRSEGDGGQMLYEHEVEKGSDFTLGLLAIKVSI</sequence>
<gene>
    <name evidence="2" type="ORF">HAX54_002283</name>
</gene>
<name>A0ABS8T5S8_DATST</name>
<dbReference type="EMBL" id="JACEIK010001103">
    <property type="protein sequence ID" value="MCD7465984.1"/>
    <property type="molecule type" value="Genomic_DNA"/>
</dbReference>
<dbReference type="InterPro" id="IPR044282">
    <property type="entry name" value="ABAP1/ARIA"/>
</dbReference>
<comment type="caution">
    <text evidence="2">The sequence shown here is derived from an EMBL/GenBank/DDBJ whole genome shotgun (WGS) entry which is preliminary data.</text>
</comment>
<keyword evidence="3" id="KW-1185">Reference proteome</keyword>
<dbReference type="PANTHER" id="PTHR46710:SF1">
    <property type="entry name" value="ARM REPEAT PROTEIN INTERACTING WITH ABF2"/>
    <property type="match status" value="1"/>
</dbReference>
<evidence type="ECO:0000256" key="1">
    <source>
        <dbReference type="SAM" id="SignalP"/>
    </source>
</evidence>
<keyword evidence="1" id="KW-0732">Signal</keyword>
<dbReference type="Proteomes" id="UP000823775">
    <property type="component" value="Unassembled WGS sequence"/>
</dbReference>
<dbReference type="PANTHER" id="PTHR46710">
    <property type="entry name" value="ARM REPEAT PROTEIN INTERACTING WITH ABF2"/>
    <property type="match status" value="1"/>
</dbReference>
<evidence type="ECO:0000313" key="2">
    <source>
        <dbReference type="EMBL" id="MCD7465984.1"/>
    </source>
</evidence>
<proteinExistence type="predicted"/>
<protein>
    <submittedName>
        <fullName evidence="2">Uncharacterized protein</fullName>
    </submittedName>
</protein>
<feature type="chain" id="PRO_5046073101" evidence="1">
    <location>
        <begin position="16"/>
        <end position="71"/>
    </location>
</feature>
<organism evidence="2 3">
    <name type="scientific">Datura stramonium</name>
    <name type="common">Jimsonweed</name>
    <name type="synonym">Common thornapple</name>
    <dbReference type="NCBI Taxonomy" id="4076"/>
    <lineage>
        <taxon>Eukaryota</taxon>
        <taxon>Viridiplantae</taxon>
        <taxon>Streptophyta</taxon>
        <taxon>Embryophyta</taxon>
        <taxon>Tracheophyta</taxon>
        <taxon>Spermatophyta</taxon>
        <taxon>Magnoliopsida</taxon>
        <taxon>eudicotyledons</taxon>
        <taxon>Gunneridae</taxon>
        <taxon>Pentapetalae</taxon>
        <taxon>asterids</taxon>
        <taxon>lamiids</taxon>
        <taxon>Solanales</taxon>
        <taxon>Solanaceae</taxon>
        <taxon>Solanoideae</taxon>
        <taxon>Datureae</taxon>
        <taxon>Datura</taxon>
    </lineage>
</organism>
<accession>A0ABS8T5S8</accession>
<reference evidence="2 3" key="1">
    <citation type="journal article" date="2021" name="BMC Genomics">
        <title>Datura genome reveals duplications of psychoactive alkaloid biosynthetic genes and high mutation rate following tissue culture.</title>
        <authorList>
            <person name="Rajewski A."/>
            <person name="Carter-House D."/>
            <person name="Stajich J."/>
            <person name="Litt A."/>
        </authorList>
    </citation>
    <scope>NUCLEOTIDE SEQUENCE [LARGE SCALE GENOMIC DNA]</scope>
    <source>
        <strain evidence="2">AR-01</strain>
    </source>
</reference>
<evidence type="ECO:0000313" key="3">
    <source>
        <dbReference type="Proteomes" id="UP000823775"/>
    </source>
</evidence>